<feature type="region of interest" description="Disordered" evidence="1">
    <location>
        <begin position="65"/>
        <end position="90"/>
    </location>
</feature>
<evidence type="ECO:0000313" key="3">
    <source>
        <dbReference type="Proteomes" id="UP000053732"/>
    </source>
</evidence>
<dbReference type="PANTHER" id="PTHR36205">
    <property type="entry name" value="CHROMOSOME 19, WHOLE GENOME SHOTGUN SEQUENCE"/>
    <property type="match status" value="1"/>
</dbReference>
<evidence type="ECO:0000256" key="1">
    <source>
        <dbReference type="SAM" id="MobiDB-lite"/>
    </source>
</evidence>
<keyword evidence="3" id="KW-1185">Reference proteome</keyword>
<feature type="region of interest" description="Disordered" evidence="1">
    <location>
        <begin position="260"/>
        <end position="290"/>
    </location>
</feature>
<dbReference type="STRING" id="1429867.A0A0G4PGB7"/>
<dbReference type="Proteomes" id="UP000053732">
    <property type="component" value="Unassembled WGS sequence"/>
</dbReference>
<dbReference type="AlphaFoldDB" id="A0A0G4PGB7"/>
<protein>
    <submittedName>
        <fullName evidence="2">Uncharacterized protein</fullName>
    </submittedName>
</protein>
<dbReference type="PANTHER" id="PTHR36205:SF4">
    <property type="match status" value="1"/>
</dbReference>
<proteinExistence type="predicted"/>
<name>A0A0G4PGB7_PENC3</name>
<dbReference type="EMBL" id="HG793147">
    <property type="protein sequence ID" value="CRL25369.1"/>
    <property type="molecule type" value="Genomic_DNA"/>
</dbReference>
<gene>
    <name evidence="2" type="ORF">PCAMFM013_S014g000265</name>
</gene>
<accession>A0A0G4PGB7</accession>
<dbReference type="InterPro" id="IPR021822">
    <property type="entry name" value="DUF3405"/>
</dbReference>
<organism evidence="2 3">
    <name type="scientific">Penicillium camemberti (strain FM 013)</name>
    <dbReference type="NCBI Taxonomy" id="1429867"/>
    <lineage>
        <taxon>Eukaryota</taxon>
        <taxon>Fungi</taxon>
        <taxon>Dikarya</taxon>
        <taxon>Ascomycota</taxon>
        <taxon>Pezizomycotina</taxon>
        <taxon>Eurotiomycetes</taxon>
        <taxon>Eurotiomycetidae</taxon>
        <taxon>Eurotiales</taxon>
        <taxon>Aspergillaceae</taxon>
        <taxon>Penicillium</taxon>
    </lineage>
</organism>
<evidence type="ECO:0000313" key="2">
    <source>
        <dbReference type="EMBL" id="CRL25369.1"/>
    </source>
</evidence>
<reference evidence="2 3" key="1">
    <citation type="journal article" date="2014" name="Nat. Commun.">
        <title>Multiple recent horizontal transfers of a large genomic region in cheese making fungi.</title>
        <authorList>
            <person name="Cheeseman K."/>
            <person name="Ropars J."/>
            <person name="Renault P."/>
            <person name="Dupont J."/>
            <person name="Gouzy J."/>
            <person name="Branca A."/>
            <person name="Abraham A.L."/>
            <person name="Ceppi M."/>
            <person name="Conseiller E."/>
            <person name="Debuchy R."/>
            <person name="Malagnac F."/>
            <person name="Goarin A."/>
            <person name="Silar P."/>
            <person name="Lacoste S."/>
            <person name="Sallet E."/>
            <person name="Bensimon A."/>
            <person name="Giraud T."/>
            <person name="Brygoo Y."/>
        </authorList>
    </citation>
    <scope>NUCLEOTIDE SEQUENCE [LARGE SCALE GENOMIC DNA]</scope>
    <source>
        <strain evidence="3">FM 013</strain>
    </source>
</reference>
<dbReference type="Pfam" id="PF11885">
    <property type="entry name" value="DUF3405"/>
    <property type="match status" value="1"/>
</dbReference>
<sequence length="719" mass="82652">MAPGMKMASYPALPSWRSLNVFRRSQRTCYYTILAILLLLILRSISTHRQEDHWSHPSFNSLPDVEHSRSPVIRPGDITSSSSREVRPQDDTAPFAQELVGLGTMRDVREENFYRGGILTLTHGDGDGPFVYDPYPDYNGDEWRKVSLGSFQACTGPRGRLLSRSSADDMVSVYPGIPDKFPPPLLGSYTAMGLDTYVCSDRFSRLRTYGYDNYTNYPVSASKGPVQTNWNEVNWGSLQTQCFERNAGRYSQIQTQPRPITHSLPARPISRSPTMNIRRGRYKTPPSDPRHKARSAVILRAWHDMEWTDNLKQSVRSLVMELSLHSGAEYEVFILCHVKDASIPLNTDDAEAMRNLKSRFIPREFQEMAVLFNDKTLESWYPDIDDHSTVLQYWQPVQIFSQSFQDFDYYWQFEMDSKFTGHVYHFLEKSAEFAKRQARRYLWERNAYFYIPGTHGTWRDFTRMVGSTVKGRESVWGPKGIPPQLAPMTPLGPKPPVKSPEEDKYEWGVGEEADLITFLPMFDPTDTQWTFINTLWGLLEDVPRRASPVAIGRVSKKLVQQMHEINQRGIGLASEMTAPSLALWHGLKAVHVPHPVYVDGKWSSKELGRILNPGQPEKINGGDDSAWNWNHRWDHILYRFSYMFTTQTAEDLYRRWLGFRADPNQFADGSYHQDPQGRNWFENGDLREDLYGPLCFPSMLLHTVKNTEEKKGSGMAVPV</sequence>